<dbReference type="SUPFAM" id="SSF48317">
    <property type="entry name" value="Acid phosphatase/Vanadium-dependent haloperoxidase"/>
    <property type="match status" value="1"/>
</dbReference>
<keyword evidence="1" id="KW-1133">Transmembrane helix</keyword>
<evidence type="ECO:0000259" key="2">
    <source>
        <dbReference type="SMART" id="SM00014"/>
    </source>
</evidence>
<organism evidence="3 4">
    <name type="scientific">Pseudomonas oryzihabitans</name>
    <dbReference type="NCBI Taxonomy" id="47885"/>
    <lineage>
        <taxon>Bacteria</taxon>
        <taxon>Pseudomonadati</taxon>
        <taxon>Pseudomonadota</taxon>
        <taxon>Gammaproteobacteria</taxon>
        <taxon>Pseudomonadales</taxon>
        <taxon>Pseudomonadaceae</taxon>
        <taxon>Pseudomonas</taxon>
    </lineage>
</organism>
<protein>
    <submittedName>
        <fullName evidence="3">Membrane-associated phospholipid phosphatase</fullName>
    </submittedName>
</protein>
<dbReference type="InterPro" id="IPR036938">
    <property type="entry name" value="PAP2/HPO_sf"/>
</dbReference>
<proteinExistence type="predicted"/>
<dbReference type="Gene3D" id="1.20.144.10">
    <property type="entry name" value="Phosphatidic acid phosphatase type 2/haloperoxidase"/>
    <property type="match status" value="1"/>
</dbReference>
<reference evidence="3" key="1">
    <citation type="submission" date="2023-08" db="EMBL/GenBank/DDBJ databases">
        <title>Functional and genomic diversity of the sorghum phyllosphere microbiome.</title>
        <authorList>
            <person name="Shade A."/>
        </authorList>
    </citation>
    <scope>NUCLEOTIDE SEQUENCE</scope>
    <source>
        <strain evidence="3">SORGH_AS_0201</strain>
    </source>
</reference>
<feature type="transmembrane region" description="Helical" evidence="1">
    <location>
        <begin position="72"/>
        <end position="91"/>
    </location>
</feature>
<evidence type="ECO:0000313" key="3">
    <source>
        <dbReference type="EMBL" id="MDR6233979.1"/>
    </source>
</evidence>
<keyword evidence="1" id="KW-0472">Membrane</keyword>
<dbReference type="Proteomes" id="UP001268036">
    <property type="component" value="Unassembled WGS sequence"/>
</dbReference>
<evidence type="ECO:0000313" key="4">
    <source>
        <dbReference type="Proteomes" id="UP001268036"/>
    </source>
</evidence>
<feature type="transmembrane region" description="Helical" evidence="1">
    <location>
        <begin position="36"/>
        <end position="60"/>
    </location>
</feature>
<dbReference type="Pfam" id="PF01569">
    <property type="entry name" value="PAP2"/>
    <property type="match status" value="1"/>
</dbReference>
<dbReference type="InterPro" id="IPR000326">
    <property type="entry name" value="PAP2/HPO"/>
</dbReference>
<feature type="transmembrane region" description="Helical" evidence="1">
    <location>
        <begin position="126"/>
        <end position="144"/>
    </location>
</feature>
<feature type="transmembrane region" description="Helical" evidence="1">
    <location>
        <begin position="6"/>
        <end position="29"/>
    </location>
</feature>
<gene>
    <name evidence="3" type="ORF">QE440_001720</name>
</gene>
<feature type="domain" description="Phosphatidic acid phosphatase type 2/haloperoxidase" evidence="2">
    <location>
        <begin position="20"/>
        <end position="141"/>
    </location>
</feature>
<dbReference type="EMBL" id="JAVJAF010000001">
    <property type="protein sequence ID" value="MDR6233979.1"/>
    <property type="molecule type" value="Genomic_DNA"/>
</dbReference>
<dbReference type="AlphaFoldDB" id="A0AAJ2BP21"/>
<dbReference type="RefSeq" id="WP_309757350.1">
    <property type="nucleotide sequence ID" value="NZ_JAVJAF010000001.1"/>
</dbReference>
<evidence type="ECO:0000256" key="1">
    <source>
        <dbReference type="SAM" id="Phobius"/>
    </source>
</evidence>
<dbReference type="SMART" id="SM00014">
    <property type="entry name" value="acidPPc"/>
    <property type="match status" value="1"/>
</dbReference>
<keyword evidence="1" id="KW-0812">Transmembrane</keyword>
<comment type="caution">
    <text evidence="3">The sequence shown here is derived from an EMBL/GenBank/DDBJ whole genome shotgun (WGS) entry which is preliminary data.</text>
</comment>
<feature type="transmembrane region" description="Helical" evidence="1">
    <location>
        <begin position="98"/>
        <end position="114"/>
    </location>
</feature>
<accession>A0AAJ2BP21</accession>
<name>A0AAJ2BP21_9PSED</name>
<sequence length="209" mass="22149">MSLWPFITNFGDATLMLPSALVVGVWLALGSGMRGLLLWFGLFAAACLLTAATKIVFFGWGLGSRELSFTGISGHSMQAASVLPMLAWLLSGLRKRRVLAFWLGAAAAVLVAYSRVRLGYHSPAEAISGTVLGLAVAALCLRLLPEPAALPPVQGRPLALSLLLPLLLVQHGEHAPTHTLMQKLGTLAAGNDRPYSRADLHAQAYSSIN</sequence>